<dbReference type="Pfam" id="PF02582">
    <property type="entry name" value="DUF155"/>
    <property type="match status" value="1"/>
</dbReference>
<organism evidence="3 4">
    <name type="scientific">Cimex lectularius</name>
    <name type="common">Bed bug</name>
    <name type="synonym">Acanthia lectularia</name>
    <dbReference type="NCBI Taxonomy" id="79782"/>
    <lineage>
        <taxon>Eukaryota</taxon>
        <taxon>Metazoa</taxon>
        <taxon>Ecdysozoa</taxon>
        <taxon>Arthropoda</taxon>
        <taxon>Hexapoda</taxon>
        <taxon>Insecta</taxon>
        <taxon>Pterygota</taxon>
        <taxon>Neoptera</taxon>
        <taxon>Paraneoptera</taxon>
        <taxon>Hemiptera</taxon>
        <taxon>Heteroptera</taxon>
        <taxon>Panheteroptera</taxon>
        <taxon>Cimicomorpha</taxon>
        <taxon>Cimicidae</taxon>
        <taxon>Cimex</taxon>
    </lineage>
</organism>
<protein>
    <recommendedName>
        <fullName evidence="2">DUF155 domain-containing protein</fullName>
    </recommendedName>
</protein>
<dbReference type="Proteomes" id="UP000494040">
    <property type="component" value="Unassembled WGS sequence"/>
</dbReference>
<feature type="domain" description="DUF155" evidence="2">
    <location>
        <begin position="171"/>
        <end position="351"/>
    </location>
</feature>
<dbReference type="PANTHER" id="PTHR16255">
    <property type="entry name" value="REQUIRED FOR MEIOTIC NUCLEAR DIVISION PROTEIN 1 HOMOLOG"/>
    <property type="match status" value="1"/>
</dbReference>
<evidence type="ECO:0000256" key="1">
    <source>
        <dbReference type="ARBA" id="ARBA00008306"/>
    </source>
</evidence>
<dbReference type="GO" id="GO:0005739">
    <property type="term" value="C:mitochondrion"/>
    <property type="evidence" value="ECO:0007669"/>
    <property type="project" value="UniProtKB-ARBA"/>
</dbReference>
<dbReference type="OrthoDB" id="242766at2759"/>
<comment type="similarity">
    <text evidence="1">Belongs to the RMD1/sif2 family.</text>
</comment>
<evidence type="ECO:0000313" key="3">
    <source>
        <dbReference type="EnsemblMetazoa" id="XP_014249464.1"/>
    </source>
</evidence>
<sequence length="398" mass="46365">MFETYTSWKREVSTFQLPNCEPRPSFILTYFNFFVEMSNLFFQTCLKANQRHFSTCALNRSISKLISLIHEPIRTSPKVLRKKDFLPLQQAKRQKRPKDAVAESLKLPGHWNVVAYSTAEEYDLSSLASALKRQDLYYLCELTNDDILYSGLGNALHAIAKYKVSNENRHIYYFQEGTVVIWNCSEIEQHAIVDFIRPFELKDYDKHVVLSEIEEMSFAYEENSEKTFIDNGIMHIGTKNRSNEDISSDRYTLSNAMALSVKLGILETLLNQYIQTIEPVTQELRNGLPVSITQRGVLRKSGELFVLRHSVSLSMDFLDIPDFYWDRENLEGLYNLSCAYFSITRRTKVLNEKLNHCLELITLVSTHLSDRHHVRLEWMIIILIMVEVGFEVLHFMKS</sequence>
<dbReference type="RefSeq" id="XP_014249464.1">
    <property type="nucleotide sequence ID" value="XM_014393978.2"/>
</dbReference>
<name>A0A8I6RQ86_CIMLE</name>
<dbReference type="GO" id="GO:0070131">
    <property type="term" value="P:positive regulation of mitochondrial translation"/>
    <property type="evidence" value="ECO:0007669"/>
    <property type="project" value="TreeGrafter"/>
</dbReference>
<evidence type="ECO:0000259" key="2">
    <source>
        <dbReference type="Pfam" id="PF02582"/>
    </source>
</evidence>
<dbReference type="InterPro" id="IPR003734">
    <property type="entry name" value="DUF155"/>
</dbReference>
<dbReference type="InterPro" id="IPR051624">
    <property type="entry name" value="RMD1/Sad1-interacting"/>
</dbReference>
<dbReference type="AlphaFoldDB" id="A0A8I6RQ86"/>
<dbReference type="OMA" id="KLGMWEA"/>
<dbReference type="EnsemblMetazoa" id="XM_014393978.2">
    <property type="protein sequence ID" value="XP_014249464.1"/>
    <property type="gene ID" value="LOC106666643"/>
</dbReference>
<accession>A0A8I6RQ86</accession>
<evidence type="ECO:0000313" key="4">
    <source>
        <dbReference type="Proteomes" id="UP000494040"/>
    </source>
</evidence>
<keyword evidence="4" id="KW-1185">Reference proteome</keyword>
<dbReference type="KEGG" id="clec:106666643"/>
<dbReference type="PANTHER" id="PTHR16255:SF1">
    <property type="entry name" value="REQUIRED FOR MEIOTIC NUCLEAR DIVISION PROTEIN 1 HOMOLOG"/>
    <property type="match status" value="1"/>
</dbReference>
<dbReference type="GeneID" id="106666643"/>
<proteinExistence type="inferred from homology"/>
<reference evidence="3" key="1">
    <citation type="submission" date="2022-01" db="UniProtKB">
        <authorList>
            <consortium name="EnsemblMetazoa"/>
        </authorList>
    </citation>
    <scope>IDENTIFICATION</scope>
</reference>